<dbReference type="STRING" id="714943.Mucpa_1962"/>
<dbReference type="eggNOG" id="COG1680">
    <property type="taxonomic scope" value="Bacteria"/>
</dbReference>
<organism evidence="4 5">
    <name type="scientific">Mucilaginibacter paludis DSM 18603</name>
    <dbReference type="NCBI Taxonomy" id="714943"/>
    <lineage>
        <taxon>Bacteria</taxon>
        <taxon>Pseudomonadati</taxon>
        <taxon>Bacteroidota</taxon>
        <taxon>Sphingobacteriia</taxon>
        <taxon>Sphingobacteriales</taxon>
        <taxon>Sphingobacteriaceae</taxon>
        <taxon>Mucilaginibacter</taxon>
    </lineage>
</organism>
<name>H1YD48_9SPHI</name>
<keyword evidence="5" id="KW-1185">Reference proteome</keyword>
<gene>
    <name evidence="4" type="ORF">Mucpa_1962</name>
</gene>
<dbReference type="InterPro" id="IPR001466">
    <property type="entry name" value="Beta-lactam-related"/>
</dbReference>
<feature type="signal peptide" evidence="2">
    <location>
        <begin position="1"/>
        <end position="23"/>
    </location>
</feature>
<dbReference type="Gene3D" id="3.40.710.10">
    <property type="entry name" value="DD-peptidase/beta-lactamase superfamily"/>
    <property type="match status" value="1"/>
</dbReference>
<comment type="similarity">
    <text evidence="1">Belongs to the beta-lactamase family.</text>
</comment>
<reference evidence="4" key="1">
    <citation type="submission" date="2011-09" db="EMBL/GenBank/DDBJ databases">
        <title>The permanent draft genome of Mucilaginibacter paludis DSM 18603.</title>
        <authorList>
            <consortium name="US DOE Joint Genome Institute (JGI-PGF)"/>
            <person name="Lucas S."/>
            <person name="Han J."/>
            <person name="Lapidus A."/>
            <person name="Bruce D."/>
            <person name="Goodwin L."/>
            <person name="Pitluck S."/>
            <person name="Peters L."/>
            <person name="Kyrpides N."/>
            <person name="Mavromatis K."/>
            <person name="Ivanova N."/>
            <person name="Mikhailova N."/>
            <person name="Held B."/>
            <person name="Detter J.C."/>
            <person name="Tapia R."/>
            <person name="Han C."/>
            <person name="Land M."/>
            <person name="Hauser L."/>
            <person name="Markowitz V."/>
            <person name="Cheng J.-F."/>
            <person name="Hugenholtz P."/>
            <person name="Woyke T."/>
            <person name="Wu D."/>
            <person name="Tindall B."/>
            <person name="Brambilla E."/>
            <person name="Klenk H.-P."/>
            <person name="Eisen J.A."/>
        </authorList>
    </citation>
    <scope>NUCLEOTIDE SEQUENCE [LARGE SCALE GENOMIC DNA]</scope>
    <source>
        <strain evidence="4">DSM 18603</strain>
    </source>
</reference>
<dbReference type="EMBL" id="CM001403">
    <property type="protein sequence ID" value="EHQ26105.1"/>
    <property type="molecule type" value="Genomic_DNA"/>
</dbReference>
<dbReference type="OrthoDB" id="9798166at2"/>
<dbReference type="Proteomes" id="UP000002774">
    <property type="component" value="Chromosome"/>
</dbReference>
<dbReference type="InterPro" id="IPR051478">
    <property type="entry name" value="Beta-lactamase-like_AB/R"/>
</dbReference>
<sequence>MKILRSLLTLLFFCTLLPGKPAAQTLNARIDEYFTALTRLKKFNGGIYVSANGHDVLKKVYNISGDPKSSLRVANSSQFDIHSISKLMAYSILVKLQQEHQVKLTDTLSKYLPQFPNSSQITVDQLLHHRSGLPRELTNKPNSVLSLNPEQIMAAISKEKLEFAPGTDTRYSNLGYEVIYYLIRKITGKPFVQCVKTYIFDPLQMKASGAHFFISHANLKRPALNHQVRDGVLTRVPNITQDEFSTARIYSATSDLMRYLKLLNKEPYLSAMRDAQGVIQKNGGSDGIRAQIYTHTVRNYSFVLLANDDDIPFQQIITDLVNMLEGKPYQVPAEINRKGAPLAPAILQRYTGSYDFAEANHTRLEFRVEAGQLALYQDDKKETSLFAENERVFFDDPKSADGFEFIPQGDGWQVSWTYHGSKFKGLKAEKL</sequence>
<dbReference type="Pfam" id="PF00144">
    <property type="entry name" value="Beta-lactamase"/>
    <property type="match status" value="1"/>
</dbReference>
<dbReference type="AlphaFoldDB" id="H1YD48"/>
<evidence type="ECO:0000313" key="5">
    <source>
        <dbReference type="Proteomes" id="UP000002774"/>
    </source>
</evidence>
<feature type="chain" id="PRO_5005682733" evidence="2">
    <location>
        <begin position="24"/>
        <end position="431"/>
    </location>
</feature>
<dbReference type="RefSeq" id="WP_008506077.1">
    <property type="nucleotide sequence ID" value="NZ_CM001403.1"/>
</dbReference>
<evidence type="ECO:0000259" key="3">
    <source>
        <dbReference type="Pfam" id="PF00144"/>
    </source>
</evidence>
<evidence type="ECO:0000256" key="1">
    <source>
        <dbReference type="ARBA" id="ARBA00038473"/>
    </source>
</evidence>
<evidence type="ECO:0000313" key="4">
    <source>
        <dbReference type="EMBL" id="EHQ26105.1"/>
    </source>
</evidence>
<accession>H1YD48</accession>
<dbReference type="PANTHER" id="PTHR22935">
    <property type="entry name" value="PENICILLIN-BINDING PROTEIN"/>
    <property type="match status" value="1"/>
</dbReference>
<proteinExistence type="inferred from homology"/>
<protein>
    <submittedName>
        <fullName evidence="4">Beta-lactamase</fullName>
    </submittedName>
</protein>
<dbReference type="SUPFAM" id="SSF56601">
    <property type="entry name" value="beta-lactamase/transpeptidase-like"/>
    <property type="match status" value="1"/>
</dbReference>
<keyword evidence="2" id="KW-0732">Signal</keyword>
<dbReference type="InterPro" id="IPR012338">
    <property type="entry name" value="Beta-lactam/transpept-like"/>
</dbReference>
<feature type="domain" description="Beta-lactamase-related" evidence="3">
    <location>
        <begin position="47"/>
        <end position="284"/>
    </location>
</feature>
<evidence type="ECO:0000256" key="2">
    <source>
        <dbReference type="SAM" id="SignalP"/>
    </source>
</evidence>
<dbReference type="PANTHER" id="PTHR22935:SF95">
    <property type="entry name" value="BETA-LACTAMASE-LIKE 1-RELATED"/>
    <property type="match status" value="1"/>
</dbReference>
<dbReference type="HOGENOM" id="CLU_020027_0_4_10"/>